<dbReference type="Proteomes" id="UP000663193">
    <property type="component" value="Chromosome 8"/>
</dbReference>
<keyword evidence="2" id="KW-1185">Reference proteome</keyword>
<accession>A0A7U2F2Z7</accession>
<organism evidence="1 2">
    <name type="scientific">Phaeosphaeria nodorum (strain SN15 / ATCC MYA-4574 / FGSC 10173)</name>
    <name type="common">Glume blotch fungus</name>
    <name type="synonym">Parastagonospora nodorum</name>
    <dbReference type="NCBI Taxonomy" id="321614"/>
    <lineage>
        <taxon>Eukaryota</taxon>
        <taxon>Fungi</taxon>
        <taxon>Dikarya</taxon>
        <taxon>Ascomycota</taxon>
        <taxon>Pezizomycotina</taxon>
        <taxon>Dothideomycetes</taxon>
        <taxon>Pleosporomycetidae</taxon>
        <taxon>Pleosporales</taxon>
        <taxon>Pleosporineae</taxon>
        <taxon>Phaeosphaeriaceae</taxon>
        <taxon>Parastagonospora</taxon>
    </lineage>
</organism>
<dbReference type="VEuPathDB" id="FungiDB:JI435_411020"/>
<sequence length="68" mass="7315">MSGCWNRGPVIRDAPRSLLLAAVAHGVFALQVFNPCLLRVVAQLVSSGVRSSVQCGAAVWTVLRQKPR</sequence>
<evidence type="ECO:0000313" key="2">
    <source>
        <dbReference type="Proteomes" id="UP000663193"/>
    </source>
</evidence>
<gene>
    <name evidence="1" type="ORF">JI435_411020</name>
</gene>
<protein>
    <submittedName>
        <fullName evidence="1">Uncharacterized protein</fullName>
    </submittedName>
</protein>
<evidence type="ECO:0000313" key="1">
    <source>
        <dbReference type="EMBL" id="QRC97779.1"/>
    </source>
</evidence>
<reference evidence="2" key="1">
    <citation type="journal article" date="2021" name="BMC Genomics">
        <title>Chromosome-level genome assembly and manually-curated proteome of model necrotroph Parastagonospora nodorum Sn15 reveals a genome-wide trove of candidate effector homologs, and redundancy of virulence-related functions within an accessory chromosome.</title>
        <authorList>
            <person name="Bertazzoni S."/>
            <person name="Jones D.A.B."/>
            <person name="Phan H.T."/>
            <person name="Tan K.-C."/>
            <person name="Hane J.K."/>
        </authorList>
    </citation>
    <scope>NUCLEOTIDE SEQUENCE [LARGE SCALE GENOMIC DNA]</scope>
    <source>
        <strain evidence="2">SN15 / ATCC MYA-4574 / FGSC 10173)</strain>
    </source>
</reference>
<name>A0A7U2F2Z7_PHANO</name>
<dbReference type="EMBL" id="CP069030">
    <property type="protein sequence ID" value="QRC97779.1"/>
    <property type="molecule type" value="Genomic_DNA"/>
</dbReference>
<dbReference type="AlphaFoldDB" id="A0A7U2F2Z7"/>
<proteinExistence type="predicted"/>